<dbReference type="KEGG" id="amol:AMOL_1509"/>
<dbReference type="Proteomes" id="UP000221222">
    <property type="component" value="Unassembled WGS sequence"/>
</dbReference>
<protein>
    <submittedName>
        <fullName evidence="2">Uncharacterized protein</fullName>
    </submittedName>
</protein>
<keyword evidence="3" id="KW-1185">Reference proteome</keyword>
<dbReference type="EMBL" id="NXFY01000014">
    <property type="protein sequence ID" value="PHO17651.1"/>
    <property type="molecule type" value="Genomic_DNA"/>
</dbReference>
<reference evidence="2 3" key="1">
    <citation type="submission" date="2017-09" db="EMBL/GenBank/DDBJ databases">
        <title>Arcobacter canalis sp. nov., a new species isolated from a water canal contaminated with urban sewage.</title>
        <authorList>
            <person name="Perez-Cataluna A."/>
            <person name="Salas-Masso N."/>
            <person name="Figueras M.J."/>
        </authorList>
    </citation>
    <scope>NUCLEOTIDE SEQUENCE [LARGE SCALE GENOMIC DNA]</scope>
    <source>
        <strain evidence="2 3">F98-3</strain>
    </source>
</reference>
<evidence type="ECO:0000313" key="1">
    <source>
        <dbReference type="EMBL" id="AXX92479.1"/>
    </source>
</evidence>
<dbReference type="AlphaFoldDB" id="A0A2G1DGN0"/>
<dbReference type="Proteomes" id="UP000262712">
    <property type="component" value="Chromosome"/>
</dbReference>
<proteinExistence type="predicted"/>
<sequence length="64" mass="7647">MTIEEQQEFIDKIKETIMPYAQNMTKEQIENLIKTVEKQNPNLPFGFADMLLEQIHFIKYGEKK</sequence>
<evidence type="ECO:0000313" key="3">
    <source>
        <dbReference type="Proteomes" id="UP000221222"/>
    </source>
</evidence>
<evidence type="ECO:0000313" key="2">
    <source>
        <dbReference type="EMBL" id="PHO17651.1"/>
    </source>
</evidence>
<evidence type="ECO:0000313" key="4">
    <source>
        <dbReference type="Proteomes" id="UP000262712"/>
    </source>
</evidence>
<dbReference type="EMBL" id="CP032098">
    <property type="protein sequence ID" value="AXX92479.1"/>
    <property type="molecule type" value="Genomic_DNA"/>
</dbReference>
<gene>
    <name evidence="1" type="ORF">AMOL_1509</name>
    <name evidence="2" type="ORF">CPU12_09430</name>
</gene>
<name>A0A2G1DGN0_9BACT</name>
<dbReference type="RefSeq" id="WP_099342864.1">
    <property type="nucleotide sequence ID" value="NZ_CP032098.1"/>
</dbReference>
<accession>A0A2G1DGN0</accession>
<reference evidence="1 4" key="2">
    <citation type="submission" date="2018-08" db="EMBL/GenBank/DDBJ databases">
        <title>Complete genome of the Arcobacter molluscorum type strain LMG 25693.</title>
        <authorList>
            <person name="Miller W.G."/>
            <person name="Yee E."/>
            <person name="Bono J.L."/>
        </authorList>
    </citation>
    <scope>NUCLEOTIDE SEQUENCE [LARGE SCALE GENOMIC DNA]</scope>
    <source>
        <strain evidence="1 4">CECT 7696</strain>
    </source>
</reference>
<organism evidence="2 3">
    <name type="scientific">Malaciobacter molluscorum LMG 25693</name>
    <dbReference type="NCBI Taxonomy" id="870501"/>
    <lineage>
        <taxon>Bacteria</taxon>
        <taxon>Pseudomonadati</taxon>
        <taxon>Campylobacterota</taxon>
        <taxon>Epsilonproteobacteria</taxon>
        <taxon>Campylobacterales</taxon>
        <taxon>Arcobacteraceae</taxon>
        <taxon>Malaciobacter</taxon>
    </lineage>
</organism>